<dbReference type="CDD" id="cd07814">
    <property type="entry name" value="SRPBCC_CalC_Aha1-like"/>
    <property type="match status" value="1"/>
</dbReference>
<dbReference type="Gene3D" id="3.30.530.20">
    <property type="match status" value="1"/>
</dbReference>
<dbReference type="AlphaFoldDB" id="A0A2U3NAZ6"/>
<dbReference type="RefSeq" id="WP_077099454.1">
    <property type="nucleotide sequence ID" value="NZ_LT717700.1"/>
</dbReference>
<keyword evidence="2" id="KW-1185">Reference proteome</keyword>
<name>A0A2U3NAZ6_9MYCO</name>
<dbReference type="Pfam" id="PF10604">
    <property type="entry name" value="Polyketide_cyc2"/>
    <property type="match status" value="1"/>
</dbReference>
<dbReference type="EMBL" id="FTRV01000011">
    <property type="protein sequence ID" value="SPM28686.1"/>
    <property type="molecule type" value="Genomic_DNA"/>
</dbReference>
<dbReference type="SUPFAM" id="SSF55961">
    <property type="entry name" value="Bet v1-like"/>
    <property type="match status" value="1"/>
</dbReference>
<dbReference type="Proteomes" id="UP000241595">
    <property type="component" value="Unassembled WGS sequence"/>
</dbReference>
<sequence length="129" mass="14611">MNLRRATPQTLSDSIRIAAPPERVWELITTVAGITEWYDTWDAVEHAADDERLQVGTSFRLIRHRVGGDDTALCRVTSLLPPRRLCWVQYAPHLPTMSVEFRLLPEPDGTAGTLLRHTRSWLGEGEPSH</sequence>
<evidence type="ECO:0000313" key="1">
    <source>
        <dbReference type="EMBL" id="SPM28686.1"/>
    </source>
</evidence>
<dbReference type="STRING" id="1841859.GCA_900157385_02169"/>
<evidence type="ECO:0000313" key="2">
    <source>
        <dbReference type="Proteomes" id="UP000241595"/>
    </source>
</evidence>
<dbReference type="OrthoDB" id="9810827at2"/>
<accession>A0A2U3NAZ6</accession>
<organism evidence="1 2">
    <name type="scientific">Mycobacterium terramassiliense</name>
    <dbReference type="NCBI Taxonomy" id="1841859"/>
    <lineage>
        <taxon>Bacteria</taxon>
        <taxon>Bacillati</taxon>
        <taxon>Actinomycetota</taxon>
        <taxon>Actinomycetes</taxon>
        <taxon>Mycobacteriales</taxon>
        <taxon>Mycobacteriaceae</taxon>
        <taxon>Mycobacterium</taxon>
    </lineage>
</organism>
<gene>
    <name evidence="1" type="ORF">MTAB308_2173</name>
</gene>
<proteinExistence type="predicted"/>
<protein>
    <submittedName>
        <fullName evidence="1">Uncharacterized conserved protein YndB, AHSA1/START domain</fullName>
    </submittedName>
</protein>
<dbReference type="InterPro" id="IPR023393">
    <property type="entry name" value="START-like_dom_sf"/>
</dbReference>
<reference evidence="1 2" key="1">
    <citation type="submission" date="2017-01" db="EMBL/GenBank/DDBJ databases">
        <authorList>
            <consortium name="Urmite Genomes"/>
        </authorList>
    </citation>
    <scope>NUCLEOTIDE SEQUENCE [LARGE SCALE GENOMIC DNA]</scope>
    <source>
        <strain evidence="1 2">AB308</strain>
    </source>
</reference>
<dbReference type="InterPro" id="IPR019587">
    <property type="entry name" value="Polyketide_cyclase/dehydratase"/>
</dbReference>